<dbReference type="InterPro" id="IPR036514">
    <property type="entry name" value="SGNH_hydro_sf"/>
</dbReference>
<dbReference type="AlphaFoldDB" id="A0A9P4KCN2"/>
<dbReference type="PANTHER" id="PTHR45648:SF22">
    <property type="entry name" value="GDSL LIPASE_ACYLHYDROLASE FAMILY PROTEIN (AFU_ORTHOLOGUE AFUA_4G14700)"/>
    <property type="match status" value="1"/>
</dbReference>
<dbReference type="CDD" id="cd01846">
    <property type="entry name" value="fatty_acyltransferase_like"/>
    <property type="match status" value="1"/>
</dbReference>
<name>A0A9P4KCN2_9PLEO</name>
<gene>
    <name evidence="2" type="ORF">CC78DRAFT_531803</name>
</gene>
<organism evidence="2 3">
    <name type="scientific">Lojkania enalia</name>
    <dbReference type="NCBI Taxonomy" id="147567"/>
    <lineage>
        <taxon>Eukaryota</taxon>
        <taxon>Fungi</taxon>
        <taxon>Dikarya</taxon>
        <taxon>Ascomycota</taxon>
        <taxon>Pezizomycotina</taxon>
        <taxon>Dothideomycetes</taxon>
        <taxon>Pleosporomycetidae</taxon>
        <taxon>Pleosporales</taxon>
        <taxon>Pleosporales incertae sedis</taxon>
        <taxon>Lojkania</taxon>
    </lineage>
</organism>
<dbReference type="InterPro" id="IPR001087">
    <property type="entry name" value="GDSL"/>
</dbReference>
<dbReference type="SUPFAM" id="SSF52266">
    <property type="entry name" value="SGNH hydrolase"/>
    <property type="match status" value="1"/>
</dbReference>
<evidence type="ECO:0008006" key="4">
    <source>
        <dbReference type="Google" id="ProtNLM"/>
    </source>
</evidence>
<reference evidence="3" key="1">
    <citation type="journal article" date="2020" name="Stud. Mycol.">
        <title>101 Dothideomycetes genomes: A test case for predicting lifestyles and emergence of pathogens.</title>
        <authorList>
            <person name="Haridas S."/>
            <person name="Albert R."/>
            <person name="Binder M."/>
            <person name="Bloem J."/>
            <person name="LaButti K."/>
            <person name="Salamov A."/>
            <person name="Andreopoulos B."/>
            <person name="Baker S."/>
            <person name="Barry K."/>
            <person name="Bills G."/>
            <person name="Bluhm B."/>
            <person name="Cannon C."/>
            <person name="Castanera R."/>
            <person name="Culley D."/>
            <person name="Daum C."/>
            <person name="Ezra D."/>
            <person name="Gonzalez J."/>
            <person name="Henrissat B."/>
            <person name="Kuo A."/>
            <person name="Liang C."/>
            <person name="Lipzen A."/>
            <person name="Lutzoni F."/>
            <person name="Magnuson J."/>
            <person name="Mondo S."/>
            <person name="Nolan M."/>
            <person name="Ohm R."/>
            <person name="Pangilinan J."/>
            <person name="Park H.-J."/>
            <person name="Ramirez L."/>
            <person name="Alfaro M."/>
            <person name="Sun H."/>
            <person name="Tritt A."/>
            <person name="Yoshinaga Y."/>
            <person name="Zwiers L.-H."/>
            <person name="Turgeon B."/>
            <person name="Goodwin S."/>
            <person name="Spatafora J."/>
            <person name="Crous P."/>
            <person name="Grigoriev I."/>
        </authorList>
    </citation>
    <scope>NUCLEOTIDE SEQUENCE [LARGE SCALE GENOMIC DNA]</scope>
    <source>
        <strain evidence="3">CBS 304.66</strain>
    </source>
</reference>
<dbReference type="Proteomes" id="UP000800093">
    <property type="component" value="Unassembled WGS sequence"/>
</dbReference>
<comment type="caution">
    <text evidence="2">The sequence shown here is derived from an EMBL/GenBank/DDBJ whole genome shotgun (WGS) entry which is preliminary data.</text>
</comment>
<accession>A0A9P4KCN2</accession>
<dbReference type="Gene3D" id="3.40.50.1110">
    <property type="entry name" value="SGNH hydrolase"/>
    <property type="match status" value="1"/>
</dbReference>
<keyword evidence="3" id="KW-1185">Reference proteome</keyword>
<proteinExistence type="predicted"/>
<evidence type="ECO:0000256" key="1">
    <source>
        <dbReference type="ARBA" id="ARBA00022801"/>
    </source>
</evidence>
<evidence type="ECO:0000313" key="2">
    <source>
        <dbReference type="EMBL" id="KAF2266135.1"/>
    </source>
</evidence>
<dbReference type="EMBL" id="ML986600">
    <property type="protein sequence ID" value="KAF2266135.1"/>
    <property type="molecule type" value="Genomic_DNA"/>
</dbReference>
<dbReference type="OrthoDB" id="1600564at2759"/>
<dbReference type="GO" id="GO:0016788">
    <property type="term" value="F:hydrolase activity, acting on ester bonds"/>
    <property type="evidence" value="ECO:0007669"/>
    <property type="project" value="InterPro"/>
</dbReference>
<sequence>MFVFGDSYTQTGFNVNGTQPNPSNPMGNPPFPGWTASNGPNWVDFLTYTYNASYLQTYNLAYGGATVDSALVAPYMPTVVSLKSQVLDLFLPTYAHTAWTSQTALFAFWIGINDVGNSWWLNNATLYDAIFAEYDSLLEELYEVGARNFLFLAVPPVNRAPLTLQNGEEAVEGEGRVIVDWNDRLVVMSHAFQDRHDEKPSVFVHDTWQTFTSALDDPSVFPQTNGIRNTTGWCKVYENGTPDWYTYDEQCGIPVNEYFWLNNLHPTFPIHNATAASIVDYLDTMTLKS</sequence>
<dbReference type="Pfam" id="PF00657">
    <property type="entry name" value="Lipase_GDSL"/>
    <property type="match status" value="1"/>
</dbReference>
<protein>
    <recommendedName>
        <fullName evidence="4">Carbohydrate esterase family 16 protein</fullName>
    </recommendedName>
</protein>
<dbReference type="PANTHER" id="PTHR45648">
    <property type="entry name" value="GDSL LIPASE/ACYLHYDROLASE FAMILY PROTEIN (AFU_ORTHOLOGUE AFUA_4G14700)"/>
    <property type="match status" value="1"/>
</dbReference>
<dbReference type="InterPro" id="IPR051058">
    <property type="entry name" value="GDSL_Est/Lipase"/>
</dbReference>
<keyword evidence="1" id="KW-0378">Hydrolase</keyword>
<evidence type="ECO:0000313" key="3">
    <source>
        <dbReference type="Proteomes" id="UP000800093"/>
    </source>
</evidence>